<name>A0A9W6JPX8_9HYPH</name>
<dbReference type="Pfam" id="PF05532">
    <property type="entry name" value="CsbD"/>
    <property type="match status" value="1"/>
</dbReference>
<dbReference type="RefSeq" id="WP_271200199.1">
    <property type="nucleotide sequence ID" value="NZ_BSFL01000002.1"/>
</dbReference>
<keyword evidence="4" id="KW-1185">Reference proteome</keyword>
<reference evidence="3" key="2">
    <citation type="submission" date="2023-01" db="EMBL/GenBank/DDBJ databases">
        <authorList>
            <person name="Sun Q."/>
            <person name="Evtushenko L."/>
        </authorList>
    </citation>
    <scope>NUCLEOTIDE SEQUENCE</scope>
    <source>
        <strain evidence="3">VKM B-2748</strain>
    </source>
</reference>
<evidence type="ECO:0000313" key="3">
    <source>
        <dbReference type="EMBL" id="GLK79699.1"/>
    </source>
</evidence>
<dbReference type="InterPro" id="IPR008462">
    <property type="entry name" value="CsbD"/>
</dbReference>
<organism evidence="3 4">
    <name type="scientific">Methylopila turkensis</name>
    <dbReference type="NCBI Taxonomy" id="1437816"/>
    <lineage>
        <taxon>Bacteria</taxon>
        <taxon>Pseudomonadati</taxon>
        <taxon>Pseudomonadota</taxon>
        <taxon>Alphaproteobacteria</taxon>
        <taxon>Hyphomicrobiales</taxon>
        <taxon>Methylopilaceae</taxon>
        <taxon>Methylopila</taxon>
    </lineage>
</organism>
<comment type="similarity">
    <text evidence="1">Belongs to the UPF0337 (CsbD) family.</text>
</comment>
<accession>A0A9W6JPX8</accession>
<dbReference type="EMBL" id="BSFL01000002">
    <property type="protein sequence ID" value="GLK79699.1"/>
    <property type="molecule type" value="Genomic_DNA"/>
</dbReference>
<proteinExistence type="inferred from homology"/>
<dbReference type="SUPFAM" id="SSF69047">
    <property type="entry name" value="Hypothetical protein YjbJ"/>
    <property type="match status" value="1"/>
</dbReference>
<gene>
    <name evidence="3" type="ORF">GCM10008174_14400</name>
</gene>
<dbReference type="InterPro" id="IPR036629">
    <property type="entry name" value="YjbJ_sf"/>
</dbReference>
<protein>
    <recommendedName>
        <fullName evidence="2">CsbD-like domain-containing protein</fullName>
    </recommendedName>
</protein>
<reference evidence="3" key="1">
    <citation type="journal article" date="2014" name="Int. J. Syst. Evol. Microbiol.">
        <title>Complete genome sequence of Corynebacterium casei LMG S-19264T (=DSM 44701T), isolated from a smear-ripened cheese.</title>
        <authorList>
            <consortium name="US DOE Joint Genome Institute (JGI-PGF)"/>
            <person name="Walter F."/>
            <person name="Albersmeier A."/>
            <person name="Kalinowski J."/>
            <person name="Ruckert C."/>
        </authorList>
    </citation>
    <scope>NUCLEOTIDE SEQUENCE</scope>
    <source>
        <strain evidence="3">VKM B-2748</strain>
    </source>
</reference>
<dbReference type="Proteomes" id="UP001143309">
    <property type="component" value="Unassembled WGS sequence"/>
</dbReference>
<dbReference type="Gene3D" id="1.10.1470.10">
    <property type="entry name" value="YjbJ"/>
    <property type="match status" value="1"/>
</dbReference>
<evidence type="ECO:0000259" key="2">
    <source>
        <dbReference type="Pfam" id="PF05532"/>
    </source>
</evidence>
<sequence>MNRDRFEGSVKQLKGKLQRAWGRMVGDHALELRGRASEIAGSAQASFGRAMAGARASFAPRRRIGA</sequence>
<evidence type="ECO:0000313" key="4">
    <source>
        <dbReference type="Proteomes" id="UP001143309"/>
    </source>
</evidence>
<dbReference type="AlphaFoldDB" id="A0A9W6JPX8"/>
<evidence type="ECO:0000256" key="1">
    <source>
        <dbReference type="ARBA" id="ARBA00009129"/>
    </source>
</evidence>
<feature type="domain" description="CsbD-like" evidence="2">
    <location>
        <begin position="4"/>
        <end position="50"/>
    </location>
</feature>
<comment type="caution">
    <text evidence="3">The sequence shown here is derived from an EMBL/GenBank/DDBJ whole genome shotgun (WGS) entry which is preliminary data.</text>
</comment>